<dbReference type="PANTHER" id="PTHR31307:SF63">
    <property type="entry name" value="MYB_SANT-LIKE DNA-BINDING DOMAIN-CONTAINING PROTEIN"/>
    <property type="match status" value="1"/>
</dbReference>
<organism evidence="3 4">
    <name type="scientific">Riccia fluitans</name>
    <dbReference type="NCBI Taxonomy" id="41844"/>
    <lineage>
        <taxon>Eukaryota</taxon>
        <taxon>Viridiplantae</taxon>
        <taxon>Streptophyta</taxon>
        <taxon>Embryophyta</taxon>
        <taxon>Marchantiophyta</taxon>
        <taxon>Marchantiopsida</taxon>
        <taxon>Marchantiidae</taxon>
        <taxon>Marchantiales</taxon>
        <taxon>Ricciaceae</taxon>
        <taxon>Riccia</taxon>
    </lineage>
</organism>
<dbReference type="AlphaFoldDB" id="A0ABD1YDF8"/>
<feature type="region of interest" description="Disordered" evidence="1">
    <location>
        <begin position="262"/>
        <end position="320"/>
    </location>
</feature>
<evidence type="ECO:0000256" key="1">
    <source>
        <dbReference type="SAM" id="MobiDB-lite"/>
    </source>
</evidence>
<dbReference type="Pfam" id="PF13837">
    <property type="entry name" value="Myb_DNA-bind_4"/>
    <property type="match status" value="1"/>
</dbReference>
<keyword evidence="4" id="KW-1185">Reference proteome</keyword>
<dbReference type="InterPro" id="IPR044823">
    <property type="entry name" value="ASIL1/2-like"/>
</dbReference>
<evidence type="ECO:0000259" key="2">
    <source>
        <dbReference type="Pfam" id="PF13837"/>
    </source>
</evidence>
<dbReference type="InterPro" id="IPR044822">
    <property type="entry name" value="Myb_DNA-bind_4"/>
</dbReference>
<name>A0ABD1YDF8_9MARC</name>
<evidence type="ECO:0000313" key="4">
    <source>
        <dbReference type="Proteomes" id="UP001605036"/>
    </source>
</evidence>
<proteinExistence type="predicted"/>
<feature type="domain" description="Myb/SANT-like DNA-binding" evidence="2">
    <location>
        <begin position="117"/>
        <end position="200"/>
    </location>
</feature>
<sequence length="496" mass="53711">MRKRSVDGEEEDGEEEGVEVAVGKEEVGGAVGLSVVRHPQEEVDGGGVVPRGVVEDDGMMAMSQDEEIVGAGAVPGNVGGVVVAPAGGAAVAGTPSGAAGNSSLNANGKRARSDAAEWSEAAITALLDAFGARYIASHRGNLRGKDWADVTRAVNSRGVTGNKTVEQCRNKIDNLKKRFKLEREKGTPSAWPWFRTLDAIVGRAPKRAGIPGGIDGGHRSDPEMKLTLPTTDVLLPPPQPPPPPHPPPMPLLQGVVAPVVQDESDPDNVGETPYSSQRDSHTDFPTFKGTGKDVMSEMTNPNPKPNNNSVPNGAGKLNRKKRKNVCQAGKDVAASIASFAEVFAKIEFAKMELFKDMELRRLEMQYKLAKLAHTSKKGRTNSNIILIELTSSACSYLFESSVKTWWRRQLRRKMYLVPRQNHFEARKQLEMDFLAKLLIESVYGGPCHALIQWYAIENPAAPCRAVHFACVAIPSWEGLIHHGRIEAELRVKVASS</sequence>
<gene>
    <name evidence="3" type="ORF">R1flu_013505</name>
</gene>
<dbReference type="Proteomes" id="UP001605036">
    <property type="component" value="Unassembled WGS sequence"/>
</dbReference>
<accession>A0ABD1YDF8</accession>
<protein>
    <recommendedName>
        <fullName evidence="2">Myb/SANT-like DNA-binding domain-containing protein</fullName>
    </recommendedName>
</protein>
<dbReference type="Gene3D" id="1.10.10.60">
    <property type="entry name" value="Homeodomain-like"/>
    <property type="match status" value="1"/>
</dbReference>
<dbReference type="PANTHER" id="PTHR31307">
    <property type="entry name" value="TRIHELIX TRANSCRIPTION FACTOR ASIL2"/>
    <property type="match status" value="1"/>
</dbReference>
<comment type="caution">
    <text evidence="3">The sequence shown here is derived from an EMBL/GenBank/DDBJ whole genome shotgun (WGS) entry which is preliminary data.</text>
</comment>
<dbReference type="EMBL" id="JBHFFA010000004">
    <property type="protein sequence ID" value="KAL2628819.1"/>
    <property type="molecule type" value="Genomic_DNA"/>
</dbReference>
<reference evidence="3 4" key="1">
    <citation type="submission" date="2024-09" db="EMBL/GenBank/DDBJ databases">
        <title>Chromosome-scale assembly of Riccia fluitans.</title>
        <authorList>
            <person name="Paukszto L."/>
            <person name="Sawicki J."/>
            <person name="Karawczyk K."/>
            <person name="Piernik-Szablinska J."/>
            <person name="Szczecinska M."/>
            <person name="Mazdziarz M."/>
        </authorList>
    </citation>
    <scope>NUCLEOTIDE SEQUENCE [LARGE SCALE GENOMIC DNA]</scope>
    <source>
        <strain evidence="3">Rf_01</strain>
        <tissue evidence="3">Aerial parts of the thallus</tissue>
    </source>
</reference>
<evidence type="ECO:0000313" key="3">
    <source>
        <dbReference type="EMBL" id="KAL2628819.1"/>
    </source>
</evidence>